<protein>
    <recommendedName>
        <fullName evidence="1">2EXR domain-containing protein</fullName>
    </recommendedName>
</protein>
<evidence type="ECO:0000259" key="1">
    <source>
        <dbReference type="Pfam" id="PF20150"/>
    </source>
</evidence>
<comment type="caution">
    <text evidence="2">The sequence shown here is derived from an EMBL/GenBank/DDBJ whole genome shotgun (WGS) entry which is preliminary data.</text>
</comment>
<sequence length="331" mass="37715">MGNRDPKVNNDRQELTEFTFFPRLPASVRQQIWSIAASFASRPTPSRPGICIFDPSDPVFTDRHHCTTRPPKLVVHEPYNRALLSVNTEAHDIALMSSGSCARDYDPEVDILYIPSHALYLFVKRECSHRRKYMSKTRHLAFPVIIQSLPTHAPSIFHKVPSLETITVVFPNYEGTTATVQCIEEDKSPLAEQQLMRMKRLTAEELKGIETKMEFGYEDSIGMYYLATAPTSPVMRAGGNVYRKEPSTGWKHFQAFQRTVNEACSPDRTREWRPLSPLWDHERDGLGVKWQASTFKAWPKRTRFVDCVMTLAEDGSAQAKIHSSIGRQTGQ</sequence>
<dbReference type="Pfam" id="PF20150">
    <property type="entry name" value="2EXR"/>
    <property type="match status" value="1"/>
</dbReference>
<reference evidence="2" key="1">
    <citation type="journal article" date="2023" name="Mol. Phylogenet. Evol.">
        <title>Genome-scale phylogeny and comparative genomics of the fungal order Sordariales.</title>
        <authorList>
            <person name="Hensen N."/>
            <person name="Bonometti L."/>
            <person name="Westerberg I."/>
            <person name="Brannstrom I.O."/>
            <person name="Guillou S."/>
            <person name="Cros-Aarteil S."/>
            <person name="Calhoun S."/>
            <person name="Haridas S."/>
            <person name="Kuo A."/>
            <person name="Mondo S."/>
            <person name="Pangilinan J."/>
            <person name="Riley R."/>
            <person name="LaButti K."/>
            <person name="Andreopoulos B."/>
            <person name="Lipzen A."/>
            <person name="Chen C."/>
            <person name="Yan M."/>
            <person name="Daum C."/>
            <person name="Ng V."/>
            <person name="Clum A."/>
            <person name="Steindorff A."/>
            <person name="Ohm R.A."/>
            <person name="Martin F."/>
            <person name="Silar P."/>
            <person name="Natvig D.O."/>
            <person name="Lalanne C."/>
            <person name="Gautier V."/>
            <person name="Ament-Velasquez S.L."/>
            <person name="Kruys A."/>
            <person name="Hutchinson M.I."/>
            <person name="Powell A.J."/>
            <person name="Barry K."/>
            <person name="Miller A.N."/>
            <person name="Grigoriev I.V."/>
            <person name="Debuchy R."/>
            <person name="Gladieux P."/>
            <person name="Hiltunen Thoren M."/>
            <person name="Johannesson H."/>
        </authorList>
    </citation>
    <scope>NUCLEOTIDE SEQUENCE</scope>
    <source>
        <strain evidence="2">CBS 315.58</strain>
    </source>
</reference>
<name>A0AAN6XG92_9PEZI</name>
<dbReference type="AlphaFoldDB" id="A0AAN6XG92"/>
<reference evidence="2" key="2">
    <citation type="submission" date="2023-05" db="EMBL/GenBank/DDBJ databases">
        <authorList>
            <consortium name="Lawrence Berkeley National Laboratory"/>
            <person name="Steindorff A."/>
            <person name="Hensen N."/>
            <person name="Bonometti L."/>
            <person name="Westerberg I."/>
            <person name="Brannstrom I.O."/>
            <person name="Guillou S."/>
            <person name="Cros-Aarteil S."/>
            <person name="Calhoun S."/>
            <person name="Haridas S."/>
            <person name="Kuo A."/>
            <person name="Mondo S."/>
            <person name="Pangilinan J."/>
            <person name="Riley R."/>
            <person name="Labutti K."/>
            <person name="Andreopoulos B."/>
            <person name="Lipzen A."/>
            <person name="Chen C."/>
            <person name="Yanf M."/>
            <person name="Daum C."/>
            <person name="Ng V."/>
            <person name="Clum A."/>
            <person name="Ohm R."/>
            <person name="Martin F."/>
            <person name="Silar P."/>
            <person name="Natvig D."/>
            <person name="Lalanne C."/>
            <person name="Gautier V."/>
            <person name="Ament-Velasquez S.L."/>
            <person name="Kruys A."/>
            <person name="Hutchinson M.I."/>
            <person name="Powell A.J."/>
            <person name="Barry K."/>
            <person name="Miller A.N."/>
            <person name="Grigoriev I.V."/>
            <person name="Debuchy R."/>
            <person name="Gladieux P."/>
            <person name="Thoren M.H."/>
            <person name="Johannesson H."/>
        </authorList>
    </citation>
    <scope>NUCLEOTIDE SEQUENCE</scope>
    <source>
        <strain evidence="2">CBS 315.58</strain>
    </source>
</reference>
<organism evidence="2 3">
    <name type="scientific">Triangularia verruculosa</name>
    <dbReference type="NCBI Taxonomy" id="2587418"/>
    <lineage>
        <taxon>Eukaryota</taxon>
        <taxon>Fungi</taxon>
        <taxon>Dikarya</taxon>
        <taxon>Ascomycota</taxon>
        <taxon>Pezizomycotina</taxon>
        <taxon>Sordariomycetes</taxon>
        <taxon>Sordariomycetidae</taxon>
        <taxon>Sordariales</taxon>
        <taxon>Podosporaceae</taxon>
        <taxon>Triangularia</taxon>
    </lineage>
</organism>
<evidence type="ECO:0000313" key="2">
    <source>
        <dbReference type="EMBL" id="KAK4200055.1"/>
    </source>
</evidence>
<proteinExistence type="predicted"/>
<keyword evidence="3" id="KW-1185">Reference proteome</keyword>
<dbReference type="EMBL" id="MU863924">
    <property type="protein sequence ID" value="KAK4200055.1"/>
    <property type="molecule type" value="Genomic_DNA"/>
</dbReference>
<accession>A0AAN6XG92</accession>
<feature type="domain" description="2EXR" evidence="1">
    <location>
        <begin position="18"/>
        <end position="97"/>
    </location>
</feature>
<gene>
    <name evidence="2" type="ORF">QBC40DRAFT_280755</name>
</gene>
<dbReference type="Proteomes" id="UP001303160">
    <property type="component" value="Unassembled WGS sequence"/>
</dbReference>
<evidence type="ECO:0000313" key="3">
    <source>
        <dbReference type="Proteomes" id="UP001303160"/>
    </source>
</evidence>
<dbReference type="InterPro" id="IPR045518">
    <property type="entry name" value="2EXR"/>
</dbReference>